<protein>
    <submittedName>
        <fullName evidence="1">Uncharacterized protein</fullName>
    </submittedName>
</protein>
<dbReference type="AlphaFoldDB" id="X1MMC9"/>
<evidence type="ECO:0000313" key="1">
    <source>
        <dbReference type="EMBL" id="GAI07499.1"/>
    </source>
</evidence>
<accession>X1MMC9</accession>
<sequence length="65" mass="7484">MTTRSDFVEYSRLERKVDAEISKEIETGNDPSRLQELIKIQRHNFPSKEQAIAEAQAFFKAEGAQ</sequence>
<organism evidence="1">
    <name type="scientific">marine sediment metagenome</name>
    <dbReference type="NCBI Taxonomy" id="412755"/>
    <lineage>
        <taxon>unclassified sequences</taxon>
        <taxon>metagenomes</taxon>
        <taxon>ecological metagenomes</taxon>
    </lineage>
</organism>
<gene>
    <name evidence="1" type="ORF">S06H3_12392</name>
</gene>
<dbReference type="EMBL" id="BARV01006068">
    <property type="protein sequence ID" value="GAI07499.1"/>
    <property type="molecule type" value="Genomic_DNA"/>
</dbReference>
<proteinExistence type="predicted"/>
<name>X1MMC9_9ZZZZ</name>
<comment type="caution">
    <text evidence="1">The sequence shown here is derived from an EMBL/GenBank/DDBJ whole genome shotgun (WGS) entry which is preliminary data.</text>
</comment>
<reference evidence="1" key="1">
    <citation type="journal article" date="2014" name="Front. Microbiol.">
        <title>High frequency of phylogenetically diverse reductive dehalogenase-homologous genes in deep subseafloor sedimentary metagenomes.</title>
        <authorList>
            <person name="Kawai M."/>
            <person name="Futagami T."/>
            <person name="Toyoda A."/>
            <person name="Takaki Y."/>
            <person name="Nishi S."/>
            <person name="Hori S."/>
            <person name="Arai W."/>
            <person name="Tsubouchi T."/>
            <person name="Morono Y."/>
            <person name="Uchiyama I."/>
            <person name="Ito T."/>
            <person name="Fujiyama A."/>
            <person name="Inagaki F."/>
            <person name="Takami H."/>
        </authorList>
    </citation>
    <scope>NUCLEOTIDE SEQUENCE</scope>
    <source>
        <strain evidence="1">Expedition CK06-06</strain>
    </source>
</reference>